<dbReference type="Proteomes" id="UP000823921">
    <property type="component" value="Unassembled WGS sequence"/>
</dbReference>
<organism evidence="1 2">
    <name type="scientific">Candidatus Flavonifractor intestinigallinarum</name>
    <dbReference type="NCBI Taxonomy" id="2838586"/>
    <lineage>
        <taxon>Bacteria</taxon>
        <taxon>Bacillati</taxon>
        <taxon>Bacillota</taxon>
        <taxon>Clostridia</taxon>
        <taxon>Eubacteriales</taxon>
        <taxon>Oscillospiraceae</taxon>
        <taxon>Flavonifractor</taxon>
    </lineage>
</organism>
<evidence type="ECO:0000313" key="1">
    <source>
        <dbReference type="EMBL" id="HJB79369.1"/>
    </source>
</evidence>
<comment type="caution">
    <text evidence="1">The sequence shown here is derived from an EMBL/GenBank/DDBJ whole genome shotgun (WGS) entry which is preliminary data.</text>
</comment>
<dbReference type="AlphaFoldDB" id="A0A9D2SA77"/>
<reference evidence="1" key="1">
    <citation type="journal article" date="2021" name="PeerJ">
        <title>Extensive microbial diversity within the chicken gut microbiome revealed by metagenomics and culture.</title>
        <authorList>
            <person name="Gilroy R."/>
            <person name="Ravi A."/>
            <person name="Getino M."/>
            <person name="Pursley I."/>
            <person name="Horton D.L."/>
            <person name="Alikhan N.F."/>
            <person name="Baker D."/>
            <person name="Gharbi K."/>
            <person name="Hall N."/>
            <person name="Watson M."/>
            <person name="Adriaenssens E.M."/>
            <person name="Foster-Nyarko E."/>
            <person name="Jarju S."/>
            <person name="Secka A."/>
            <person name="Antonio M."/>
            <person name="Oren A."/>
            <person name="Chaudhuri R.R."/>
            <person name="La Ragione R."/>
            <person name="Hildebrand F."/>
            <person name="Pallen M.J."/>
        </authorList>
    </citation>
    <scope>NUCLEOTIDE SEQUENCE</scope>
    <source>
        <strain evidence="1">CHK192-8294</strain>
    </source>
</reference>
<sequence>MSAGETITIDATYSPSTAKLDVGLIASDGSFHYFTATGGRISKTIEMTEAGTYTLAFQNNASYKVTVSGSVNY</sequence>
<gene>
    <name evidence="1" type="ORF">H9712_00085</name>
</gene>
<dbReference type="EMBL" id="DWXO01000001">
    <property type="protein sequence ID" value="HJB79369.1"/>
    <property type="molecule type" value="Genomic_DNA"/>
</dbReference>
<dbReference type="Gene3D" id="2.60.120.380">
    <property type="match status" value="1"/>
</dbReference>
<protein>
    <submittedName>
        <fullName evidence="1">Uncharacterized protein</fullName>
    </submittedName>
</protein>
<evidence type="ECO:0000313" key="2">
    <source>
        <dbReference type="Proteomes" id="UP000823921"/>
    </source>
</evidence>
<proteinExistence type="predicted"/>
<reference evidence="1" key="2">
    <citation type="submission" date="2021-04" db="EMBL/GenBank/DDBJ databases">
        <authorList>
            <person name="Gilroy R."/>
        </authorList>
    </citation>
    <scope>NUCLEOTIDE SEQUENCE</scope>
    <source>
        <strain evidence="1">CHK192-8294</strain>
    </source>
</reference>
<accession>A0A9D2SA77</accession>
<name>A0A9D2SA77_9FIRM</name>